<dbReference type="Proteomes" id="UP000294200">
    <property type="component" value="Unassembled WGS sequence"/>
</dbReference>
<evidence type="ECO:0000313" key="2">
    <source>
        <dbReference type="EMBL" id="TCG05249.1"/>
    </source>
</evidence>
<dbReference type="Pfam" id="PF11162">
    <property type="entry name" value="DUF2946"/>
    <property type="match status" value="1"/>
</dbReference>
<organism evidence="2 3">
    <name type="scientific">Paraburkholderia steynii</name>
    <dbReference type="NCBI Taxonomy" id="1245441"/>
    <lineage>
        <taxon>Bacteria</taxon>
        <taxon>Pseudomonadati</taxon>
        <taxon>Pseudomonadota</taxon>
        <taxon>Betaproteobacteria</taxon>
        <taxon>Burkholderiales</taxon>
        <taxon>Burkholderiaceae</taxon>
        <taxon>Paraburkholderia</taxon>
    </lineage>
</organism>
<evidence type="ECO:0000313" key="3">
    <source>
        <dbReference type="Proteomes" id="UP000294200"/>
    </source>
</evidence>
<comment type="caution">
    <text evidence="2">The sequence shown here is derived from an EMBL/GenBank/DDBJ whole genome shotgun (WGS) entry which is preliminary data.</text>
</comment>
<protein>
    <recommendedName>
        <fullName evidence="4">DUF2946 domain-containing protein</fullName>
    </recommendedName>
</protein>
<dbReference type="InterPro" id="IPR021333">
    <property type="entry name" value="DUF2946"/>
</dbReference>
<accession>A0A4R0XEB6</accession>
<dbReference type="AlphaFoldDB" id="A0A4R0XEB6"/>
<evidence type="ECO:0000256" key="1">
    <source>
        <dbReference type="SAM" id="Phobius"/>
    </source>
</evidence>
<keyword evidence="3" id="KW-1185">Reference proteome</keyword>
<dbReference type="EMBL" id="MWML01000181">
    <property type="protein sequence ID" value="TCG05249.1"/>
    <property type="molecule type" value="Genomic_DNA"/>
</dbReference>
<proteinExistence type="predicted"/>
<sequence>MSFRHRTFVIAWLGIIAMFLIVLAPVVRQLSVSNKGLEDVFCTASRPATDHQPVQHDHFAACFYCDLLTHHTPVPFASLTWASTATPRTVAMTVSVVHFMPLAEFRPGRPRAPPA</sequence>
<keyword evidence="1" id="KW-0472">Membrane</keyword>
<keyword evidence="1" id="KW-1133">Transmembrane helix</keyword>
<gene>
    <name evidence="2" type="ORF">BZM27_35020</name>
</gene>
<reference evidence="2 3" key="1">
    <citation type="submission" date="2017-02" db="EMBL/GenBank/DDBJ databases">
        <title>Paraburkholderia sophoroidis sp. nov. and Paraburkholderia steynii sp. nov. rhizobial symbionts of the fynbos legume Hypocalyptus sophoroides.</title>
        <authorList>
            <person name="Steenkamp E.T."/>
            <person name="Beukes C.W."/>
            <person name="Van Zyl E."/>
            <person name="Avontuur J."/>
            <person name="Chan W.Y."/>
            <person name="Hassen A."/>
            <person name="Palmer M."/>
            <person name="Mthombeni L."/>
            <person name="Phalane F."/>
            <person name="Sereme K."/>
            <person name="Venter S.N."/>
        </authorList>
    </citation>
    <scope>NUCLEOTIDE SEQUENCE [LARGE SCALE GENOMIC DNA]</scope>
    <source>
        <strain evidence="2 3">HC1.1ba</strain>
    </source>
</reference>
<feature type="transmembrane region" description="Helical" evidence="1">
    <location>
        <begin position="7"/>
        <end position="27"/>
    </location>
</feature>
<keyword evidence="1" id="KW-0812">Transmembrane</keyword>
<name>A0A4R0XEB6_9BURK</name>
<evidence type="ECO:0008006" key="4">
    <source>
        <dbReference type="Google" id="ProtNLM"/>
    </source>
</evidence>